<protein>
    <recommendedName>
        <fullName evidence="11">Dynein regulatory complex subunit 3</fullName>
    </recommendedName>
</protein>
<evidence type="ECO:0000256" key="3">
    <source>
        <dbReference type="ARBA" id="ARBA00022614"/>
    </source>
</evidence>
<dbReference type="InterPro" id="IPR001611">
    <property type="entry name" value="Leu-rich_rpt"/>
</dbReference>
<dbReference type="Proteomes" id="UP000007635">
    <property type="component" value="Chromosome XI"/>
</dbReference>
<evidence type="ECO:0000256" key="11">
    <source>
        <dbReference type="ARBA" id="ARBA00040950"/>
    </source>
</evidence>
<reference evidence="12" key="3">
    <citation type="submission" date="2025-09" db="UniProtKB">
        <authorList>
            <consortium name="Ensembl"/>
        </authorList>
    </citation>
    <scope>IDENTIFICATION</scope>
</reference>
<proteinExistence type="inferred from homology"/>
<reference evidence="12 13" key="1">
    <citation type="journal article" date="2021" name="G3 (Bethesda)">
        <title>Improved contiguity of the threespine stickleback genome using long-read sequencing.</title>
        <authorList>
            <person name="Nath S."/>
            <person name="Shaw D.E."/>
            <person name="White M.A."/>
        </authorList>
    </citation>
    <scope>NUCLEOTIDE SEQUENCE [LARGE SCALE GENOMIC DNA]</scope>
    <source>
        <strain evidence="12 13">Lake Benthic</strain>
    </source>
</reference>
<keyword evidence="5" id="KW-0282">Flagellum</keyword>
<evidence type="ECO:0000256" key="6">
    <source>
        <dbReference type="ARBA" id="ARBA00023054"/>
    </source>
</evidence>
<accession>G3PE95</accession>
<evidence type="ECO:0000256" key="4">
    <source>
        <dbReference type="ARBA" id="ARBA00022737"/>
    </source>
</evidence>
<keyword evidence="4" id="KW-0677">Repeat</keyword>
<organism evidence="12 13">
    <name type="scientific">Gasterosteus aculeatus aculeatus</name>
    <name type="common">three-spined stickleback</name>
    <dbReference type="NCBI Taxonomy" id="481459"/>
    <lineage>
        <taxon>Eukaryota</taxon>
        <taxon>Metazoa</taxon>
        <taxon>Chordata</taxon>
        <taxon>Craniata</taxon>
        <taxon>Vertebrata</taxon>
        <taxon>Euteleostomi</taxon>
        <taxon>Actinopterygii</taxon>
        <taxon>Neopterygii</taxon>
        <taxon>Teleostei</taxon>
        <taxon>Neoteleostei</taxon>
        <taxon>Acanthomorphata</taxon>
        <taxon>Eupercaria</taxon>
        <taxon>Perciformes</taxon>
        <taxon>Cottioidei</taxon>
        <taxon>Gasterosteales</taxon>
        <taxon>Gasterosteidae</taxon>
        <taxon>Gasterosteus</taxon>
    </lineage>
</organism>
<dbReference type="GO" id="GO:0005929">
    <property type="term" value="C:cilium"/>
    <property type="evidence" value="ECO:0007669"/>
    <property type="project" value="TreeGrafter"/>
</dbReference>
<evidence type="ECO:0000256" key="8">
    <source>
        <dbReference type="ARBA" id="ARBA00023212"/>
    </source>
</evidence>
<evidence type="ECO:0000256" key="10">
    <source>
        <dbReference type="ARBA" id="ARBA00038378"/>
    </source>
</evidence>
<comment type="subcellular location">
    <subcellularLocation>
        <location evidence="1">Cytoplasm</location>
        <location evidence="1">Cytoskeleton</location>
        <location evidence="1">Flagellum axoneme</location>
    </subcellularLocation>
</comment>
<keyword evidence="2" id="KW-0963">Cytoplasm</keyword>
<keyword evidence="9" id="KW-0966">Cell projection</keyword>
<dbReference type="InterPro" id="IPR050576">
    <property type="entry name" value="Cilia_flagella_integrity"/>
</dbReference>
<keyword evidence="8" id="KW-0206">Cytoskeleton</keyword>
<evidence type="ECO:0000256" key="7">
    <source>
        <dbReference type="ARBA" id="ARBA00023069"/>
    </source>
</evidence>
<dbReference type="InterPro" id="IPR032675">
    <property type="entry name" value="LRR_dom_sf"/>
</dbReference>
<evidence type="ECO:0000256" key="5">
    <source>
        <dbReference type="ARBA" id="ARBA00022846"/>
    </source>
</evidence>
<keyword evidence="7" id="KW-0969">Cilium</keyword>
<dbReference type="Bgee" id="ENSGACG00000012023">
    <property type="expression patterns" value="Expressed in mesonephros and 3 other cell types or tissues"/>
</dbReference>
<dbReference type="AlphaFoldDB" id="G3PE95"/>
<dbReference type="PANTHER" id="PTHR45973">
    <property type="entry name" value="PROTEIN PHOSPHATASE 1 REGULATORY SUBUNIT SDS22-RELATED"/>
    <property type="match status" value="1"/>
</dbReference>
<evidence type="ECO:0000313" key="13">
    <source>
        <dbReference type="Proteomes" id="UP000007635"/>
    </source>
</evidence>
<dbReference type="PANTHER" id="PTHR45973:SF12">
    <property type="entry name" value="DYNEIN REGULATORY COMPLEX SUBUNIT 3"/>
    <property type="match status" value="1"/>
</dbReference>
<evidence type="ECO:0000256" key="2">
    <source>
        <dbReference type="ARBA" id="ARBA00022490"/>
    </source>
</evidence>
<comment type="similarity">
    <text evidence="10">Belongs to the DRC3 family.</text>
</comment>
<keyword evidence="3" id="KW-0433">Leucine-rich repeat</keyword>
<dbReference type="SUPFAM" id="SSF52058">
    <property type="entry name" value="L domain-like"/>
    <property type="match status" value="1"/>
</dbReference>
<dbReference type="SMART" id="SM00365">
    <property type="entry name" value="LRR_SD22"/>
    <property type="match status" value="4"/>
</dbReference>
<dbReference type="PROSITE" id="PS51450">
    <property type="entry name" value="LRR"/>
    <property type="match status" value="3"/>
</dbReference>
<dbReference type="Pfam" id="PF14580">
    <property type="entry name" value="LRR_9"/>
    <property type="match status" value="1"/>
</dbReference>
<keyword evidence="13" id="KW-1185">Reference proteome</keyword>
<reference evidence="12" key="2">
    <citation type="submission" date="2025-08" db="UniProtKB">
        <authorList>
            <consortium name="Ensembl"/>
        </authorList>
    </citation>
    <scope>IDENTIFICATION</scope>
</reference>
<dbReference type="Ensembl" id="ENSGACT00000015950.2">
    <property type="protein sequence ID" value="ENSGACP00000015919.2"/>
    <property type="gene ID" value="ENSGACG00000012023.2"/>
</dbReference>
<dbReference type="GeneTree" id="ENSGT00940000159298"/>
<evidence type="ECO:0000256" key="1">
    <source>
        <dbReference type="ARBA" id="ARBA00004611"/>
    </source>
</evidence>
<dbReference type="Gene3D" id="3.80.10.10">
    <property type="entry name" value="Ribonuclease Inhibitor"/>
    <property type="match status" value="1"/>
</dbReference>
<evidence type="ECO:0000256" key="9">
    <source>
        <dbReference type="ARBA" id="ARBA00023273"/>
    </source>
</evidence>
<evidence type="ECO:0000313" key="12">
    <source>
        <dbReference type="Ensembl" id="ENSGACP00000015919.2"/>
    </source>
</evidence>
<name>G3PE95_GASAC</name>
<keyword evidence="6" id="KW-0175">Coiled coil</keyword>
<sequence length="426" mass="49888">MDKGIFMDEEILRKAIMEEAAQDRVECIFKTDGIHFNEILKLRLEYRNILMISHLWEFTSLSRLDLNSNLIEKIEGLDRLVNLTRLNLSFNKIEKIEGLRYLQKLELLNLSNNRISVIENMDTLEKLTHVFIANNLLGQLENVVYLRRFKNLFTVNLYGNPVSKKDDYKYYIAAHLPDLTCLDYRLLDEKTKKEASKKYCHVLEEIKRAELQMQQADEVEQSRAAEAKLHSEAFVEFLNGSSLFDSMLKDDPEAETLHRRPEVALLLQTYPLFETGLTEHKRRQTEVDSFFGGQREAVAHYQQRASEILAGFEQQHKVVSFSEPHCFQKTWCFLFRRLSLEDNYHENLQVIVETLENVDKDHRHGGVHDHDQTVRIEYRSTEEDRYSWVVKVFSISSASVTLCKEVHLLDCRIITVLCEEVNPGQV</sequence>